<dbReference type="GO" id="GO:0005737">
    <property type="term" value="C:cytoplasm"/>
    <property type="evidence" value="ECO:0007669"/>
    <property type="project" value="TreeGrafter"/>
</dbReference>
<organism evidence="8">
    <name type="scientific">Ipomoea batatas</name>
    <name type="common">Sweet potato</name>
    <name type="synonym">Convolvulus batatas</name>
    <dbReference type="NCBI Taxonomy" id="4120"/>
    <lineage>
        <taxon>Eukaryota</taxon>
        <taxon>Viridiplantae</taxon>
        <taxon>Streptophyta</taxon>
        <taxon>Embryophyta</taxon>
        <taxon>Tracheophyta</taxon>
        <taxon>Spermatophyta</taxon>
        <taxon>Magnoliopsida</taxon>
        <taxon>eudicotyledons</taxon>
        <taxon>Gunneridae</taxon>
        <taxon>Pentapetalae</taxon>
        <taxon>asterids</taxon>
        <taxon>lamiids</taxon>
        <taxon>Solanales</taxon>
        <taxon>Convolvulaceae</taxon>
        <taxon>Ipomoeeae</taxon>
        <taxon>Ipomoea</taxon>
    </lineage>
</organism>
<evidence type="ECO:0000259" key="7">
    <source>
        <dbReference type="PROSITE" id="PS50405"/>
    </source>
</evidence>
<dbReference type="PROSITE" id="PS50404">
    <property type="entry name" value="GST_NTER"/>
    <property type="match status" value="1"/>
</dbReference>
<dbReference type="EMBL" id="MG873448">
    <property type="protein sequence ID" value="AYE56326.1"/>
    <property type="molecule type" value="mRNA"/>
</dbReference>
<dbReference type="InterPro" id="IPR004045">
    <property type="entry name" value="Glutathione_S-Trfase_N"/>
</dbReference>
<name>A0A8E4DFU3_IPOBA</name>
<dbReference type="GO" id="GO:0043295">
    <property type="term" value="F:glutathione binding"/>
    <property type="evidence" value="ECO:0007669"/>
    <property type="project" value="TreeGrafter"/>
</dbReference>
<dbReference type="PANTHER" id="PTHR43900:SF54">
    <property type="entry name" value="GLUTATHIONE S-TRANSFERASE F12"/>
    <property type="match status" value="1"/>
</dbReference>
<dbReference type="GO" id="GO:0009407">
    <property type="term" value="P:toxin catabolic process"/>
    <property type="evidence" value="ECO:0007669"/>
    <property type="project" value="UniProtKB-ARBA"/>
</dbReference>
<comment type="catalytic activity">
    <reaction evidence="4">
        <text>RX + glutathione = an S-substituted glutathione + a halide anion + H(+)</text>
        <dbReference type="Rhea" id="RHEA:16437"/>
        <dbReference type="ChEBI" id="CHEBI:15378"/>
        <dbReference type="ChEBI" id="CHEBI:16042"/>
        <dbReference type="ChEBI" id="CHEBI:17792"/>
        <dbReference type="ChEBI" id="CHEBI:57925"/>
        <dbReference type="ChEBI" id="CHEBI:90779"/>
        <dbReference type="EC" id="2.5.1.18"/>
    </reaction>
</comment>
<evidence type="ECO:0000256" key="1">
    <source>
        <dbReference type="ARBA" id="ARBA00010128"/>
    </source>
</evidence>
<dbReference type="EC" id="2.5.1.18" evidence="2"/>
<protein>
    <recommendedName>
        <fullName evidence="2">glutathione transferase</fullName>
        <ecNumber evidence="2">2.5.1.18</ecNumber>
    </recommendedName>
    <alternativeName>
        <fullName evidence="5">GST class-phi</fullName>
    </alternativeName>
</protein>
<keyword evidence="3 8" id="KW-0808">Transferase</keyword>
<evidence type="ECO:0000313" key="8">
    <source>
        <dbReference type="EMBL" id="AYE56326.1"/>
    </source>
</evidence>
<dbReference type="CDD" id="cd03053">
    <property type="entry name" value="GST_N_Phi"/>
    <property type="match status" value="1"/>
</dbReference>
<dbReference type="InterPro" id="IPR010987">
    <property type="entry name" value="Glutathione-S-Trfase_C-like"/>
</dbReference>
<proteinExistence type="evidence at transcript level"/>
<dbReference type="GO" id="GO:0004364">
    <property type="term" value="F:glutathione transferase activity"/>
    <property type="evidence" value="ECO:0007669"/>
    <property type="project" value="UniProtKB-EC"/>
</dbReference>
<dbReference type="InterPro" id="IPR034347">
    <property type="entry name" value="GST_Phi_C"/>
</dbReference>
<feature type="domain" description="GST N-terminal" evidence="6">
    <location>
        <begin position="1"/>
        <end position="82"/>
    </location>
</feature>
<feature type="domain" description="GST C-terminal" evidence="7">
    <location>
        <begin position="89"/>
        <end position="216"/>
    </location>
</feature>
<dbReference type="AlphaFoldDB" id="A0A8E4DFU3"/>
<evidence type="ECO:0000256" key="5">
    <source>
        <dbReference type="ARBA" id="ARBA00081070"/>
    </source>
</evidence>
<sequence length="216" mass="24637">MVVKVFGSAAAACPQRVMACLFELGVDFELIHIDFKSLEHKTPEFLRRQPFGQVPAIEDGDFKLFESRAIIRYYATKYAEKGKNLMGKTLEERAVVDQWLEVESNNYNDLVQNIVLQIFVFPSMGQPSDMSVVKKCAEKLGKVLDVYEERLSKSKYLAGDFFSLADLSHIPSLRFLTNECGFGHLVSERKCLNAWYSDISGRPAWNKVLDLMNHKN</sequence>
<dbReference type="FunFam" id="1.20.1050.10:FF:000004">
    <property type="entry name" value="Glutathione S-transferase F2"/>
    <property type="match status" value="1"/>
</dbReference>
<comment type="similarity">
    <text evidence="1">Belongs to the GST superfamily. Phi family.</text>
</comment>
<dbReference type="Pfam" id="PF00043">
    <property type="entry name" value="GST_C"/>
    <property type="match status" value="1"/>
</dbReference>
<dbReference type="Pfam" id="PF02798">
    <property type="entry name" value="GST_N"/>
    <property type="match status" value="1"/>
</dbReference>
<gene>
    <name evidence="8" type="primary">GSTF4</name>
</gene>
<evidence type="ECO:0000256" key="4">
    <source>
        <dbReference type="ARBA" id="ARBA00047960"/>
    </source>
</evidence>
<dbReference type="PROSITE" id="PS50405">
    <property type="entry name" value="GST_CTER"/>
    <property type="match status" value="1"/>
</dbReference>
<dbReference type="InterPro" id="IPR004046">
    <property type="entry name" value="GST_C"/>
</dbReference>
<evidence type="ECO:0000256" key="3">
    <source>
        <dbReference type="ARBA" id="ARBA00022679"/>
    </source>
</evidence>
<reference evidence="8" key="1">
    <citation type="journal article" date="2019" name="Plant Physiol. Biochem.">
        <title>A novel glutathione S-transferase gene from sweetpotato, IbGSTF4, is involved in anthocyanin sequestration.</title>
        <authorList>
            <person name="Kou M."/>
            <person name="Liu Y.J."/>
            <person name="Li Z.Y."/>
            <person name="Zhang Y.G."/>
            <person name="Tang W."/>
            <person name="Yan H."/>
            <person name="Wang X."/>
            <person name="Chen X.G."/>
            <person name="Su Z.X."/>
            <person name="Arisha M.H."/>
            <person name="Li Q."/>
            <person name="Ma D.F."/>
        </authorList>
    </citation>
    <scope>NUCLEOTIDE SEQUENCE</scope>
</reference>
<accession>A0A8E4DFU3</accession>
<dbReference type="SFLD" id="SFLDG00358">
    <property type="entry name" value="Main_(cytGST)"/>
    <property type="match status" value="1"/>
</dbReference>
<dbReference type="SFLD" id="SFLDS00019">
    <property type="entry name" value="Glutathione_Transferase_(cytos"/>
    <property type="match status" value="1"/>
</dbReference>
<evidence type="ECO:0000256" key="2">
    <source>
        <dbReference type="ARBA" id="ARBA00012452"/>
    </source>
</evidence>
<dbReference type="CDD" id="cd03187">
    <property type="entry name" value="GST_C_Phi"/>
    <property type="match status" value="1"/>
</dbReference>
<dbReference type="FunFam" id="3.40.30.10:FF:000016">
    <property type="entry name" value="Glutathione S-transferase F2"/>
    <property type="match status" value="1"/>
</dbReference>
<dbReference type="GO" id="GO:0006749">
    <property type="term" value="P:glutathione metabolic process"/>
    <property type="evidence" value="ECO:0007669"/>
    <property type="project" value="TreeGrafter"/>
</dbReference>
<dbReference type="InterPro" id="IPR040079">
    <property type="entry name" value="Glutathione_S-Trfase"/>
</dbReference>
<evidence type="ECO:0000259" key="6">
    <source>
        <dbReference type="PROSITE" id="PS50404"/>
    </source>
</evidence>
<dbReference type="PANTHER" id="PTHR43900">
    <property type="entry name" value="GLUTATHIONE S-TRANSFERASE RHO"/>
    <property type="match status" value="1"/>
</dbReference>